<dbReference type="InterPro" id="IPR056373">
    <property type="entry name" value="Defensin-like_dom"/>
</dbReference>
<keyword evidence="8" id="KW-1185">Reference proteome</keyword>
<evidence type="ECO:0000313" key="8">
    <source>
        <dbReference type="Proteomes" id="UP000694240"/>
    </source>
</evidence>
<comment type="caution">
    <text evidence="7">The sequence shown here is derived from an EMBL/GenBank/DDBJ whole genome shotgun (WGS) entry which is preliminary data.</text>
</comment>
<dbReference type="PANTHER" id="PTHR33108:SF14">
    <property type="entry name" value="OS01G0745000 PROTEIN"/>
    <property type="match status" value="1"/>
</dbReference>
<dbReference type="EMBL" id="JAEFBK010000009">
    <property type="protein sequence ID" value="KAG7567774.1"/>
    <property type="molecule type" value="Genomic_DNA"/>
</dbReference>
<evidence type="ECO:0000256" key="2">
    <source>
        <dbReference type="ARBA" id="ARBA00022529"/>
    </source>
</evidence>
<accession>A0A8T2A766</accession>
<dbReference type="Proteomes" id="UP000694240">
    <property type="component" value="Chromosome 9"/>
</dbReference>
<evidence type="ECO:0000256" key="3">
    <source>
        <dbReference type="ARBA" id="ARBA00022577"/>
    </source>
</evidence>
<evidence type="ECO:0000259" key="6">
    <source>
        <dbReference type="Pfam" id="PF24552"/>
    </source>
</evidence>
<dbReference type="GO" id="GO:0050832">
    <property type="term" value="P:defense response to fungus"/>
    <property type="evidence" value="ECO:0007669"/>
    <property type="project" value="UniProtKB-KW"/>
</dbReference>
<keyword evidence="2" id="KW-0929">Antimicrobial</keyword>
<gene>
    <name evidence="7" type="ORF">ISN45_Aa04g006210</name>
</gene>
<dbReference type="Pfam" id="PF07911">
    <property type="entry name" value="DUF1677"/>
    <property type="match status" value="1"/>
</dbReference>
<evidence type="ECO:0000313" key="7">
    <source>
        <dbReference type="EMBL" id="KAG7567774.1"/>
    </source>
</evidence>
<dbReference type="Pfam" id="PF24552">
    <property type="entry name" value="Defensin"/>
    <property type="match status" value="1"/>
</dbReference>
<dbReference type="InterPro" id="IPR012876">
    <property type="entry name" value="DUF1677_pln"/>
</dbReference>
<keyword evidence="5" id="KW-1015">Disulfide bond</keyword>
<keyword evidence="4" id="KW-0611">Plant defense</keyword>
<evidence type="ECO:0000256" key="4">
    <source>
        <dbReference type="ARBA" id="ARBA00022821"/>
    </source>
</evidence>
<dbReference type="AlphaFoldDB" id="A0A8T2A766"/>
<keyword evidence="3" id="KW-0295">Fungicide</keyword>
<feature type="domain" description="Defensin-like" evidence="6">
    <location>
        <begin position="46"/>
        <end position="71"/>
    </location>
</feature>
<evidence type="ECO:0000256" key="1">
    <source>
        <dbReference type="ARBA" id="ARBA00006722"/>
    </source>
</evidence>
<organism evidence="7 8">
    <name type="scientific">Arabidopsis thaliana x Arabidopsis arenosa</name>
    <dbReference type="NCBI Taxonomy" id="1240361"/>
    <lineage>
        <taxon>Eukaryota</taxon>
        <taxon>Viridiplantae</taxon>
        <taxon>Streptophyta</taxon>
        <taxon>Embryophyta</taxon>
        <taxon>Tracheophyta</taxon>
        <taxon>Spermatophyta</taxon>
        <taxon>Magnoliopsida</taxon>
        <taxon>eudicotyledons</taxon>
        <taxon>Gunneridae</taxon>
        <taxon>Pentapetalae</taxon>
        <taxon>rosids</taxon>
        <taxon>malvids</taxon>
        <taxon>Brassicales</taxon>
        <taxon>Brassicaceae</taxon>
        <taxon>Camelineae</taxon>
        <taxon>Arabidopsis</taxon>
    </lineage>
</organism>
<dbReference type="GO" id="GO:0031640">
    <property type="term" value="P:killing of cells of another organism"/>
    <property type="evidence" value="ECO:0007669"/>
    <property type="project" value="UniProtKB-KW"/>
</dbReference>
<name>A0A8T2A766_9BRAS</name>
<dbReference type="PANTHER" id="PTHR33108">
    <property type="entry name" value="OS01G0745000 PROTEIN"/>
    <property type="match status" value="1"/>
</dbReference>
<comment type="similarity">
    <text evidence="1">Belongs to the DEFL family.</text>
</comment>
<protein>
    <recommendedName>
        <fullName evidence="6">Defensin-like domain-containing protein</fullName>
    </recommendedName>
</protein>
<sequence>MEKISYDHCDTLCTPYYGWHECLTDLFTVLLSNQNILVSGEKTSFDHCDTLCTDYYAWHECLTDCTIEGYNERILRKAFSDISLEIKRNISDKDEQEQDGELEVKQVKCDCCGIEEECTMQYIDKVKDLYSGNWVCGLCAVVVTERFRKDPPTATGIQEAFDWHKGICDAFNSTTRVNPKLDFARSMREIAKRSSQNRMSDFSLGSKIARTISCDPRLET</sequence>
<evidence type="ECO:0000256" key="5">
    <source>
        <dbReference type="ARBA" id="ARBA00023157"/>
    </source>
</evidence>
<reference evidence="7 8" key="1">
    <citation type="submission" date="2020-12" db="EMBL/GenBank/DDBJ databases">
        <title>Concerted genomic and epigenomic changes stabilize Arabidopsis allopolyploids.</title>
        <authorList>
            <person name="Chen Z."/>
        </authorList>
    </citation>
    <scope>NUCLEOTIDE SEQUENCE [LARGE SCALE GENOMIC DNA]</scope>
    <source>
        <strain evidence="7">Allo738</strain>
        <tissue evidence="7">Leaf</tissue>
    </source>
</reference>
<proteinExistence type="inferred from homology"/>